<comment type="caution">
    <text evidence="1">The sequence shown here is derived from an EMBL/GenBank/DDBJ whole genome shotgun (WGS) entry which is preliminary data.</text>
</comment>
<protein>
    <submittedName>
        <fullName evidence="1">Uncharacterized protein</fullName>
    </submittedName>
</protein>
<gene>
    <name evidence="1" type="ORF">KAOT1_00730</name>
</gene>
<keyword evidence="2" id="KW-1185">Reference proteome</keyword>
<dbReference type="STRING" id="391587.KAOT1_00730"/>
<evidence type="ECO:0000313" key="2">
    <source>
        <dbReference type="Proteomes" id="UP000002945"/>
    </source>
</evidence>
<dbReference type="Proteomes" id="UP000002945">
    <property type="component" value="Unassembled WGS sequence"/>
</dbReference>
<sequence>MIYNVLITNIVIKQGADINVLKKKKTSKIKDFSALDFLSRLLISLKLR</sequence>
<evidence type="ECO:0000313" key="1">
    <source>
        <dbReference type="EMBL" id="EDP94220.1"/>
    </source>
</evidence>
<name>A9EDD9_9FLAO</name>
<organism evidence="1 2">
    <name type="scientific">Kordia algicida OT-1</name>
    <dbReference type="NCBI Taxonomy" id="391587"/>
    <lineage>
        <taxon>Bacteria</taxon>
        <taxon>Pseudomonadati</taxon>
        <taxon>Bacteroidota</taxon>
        <taxon>Flavobacteriia</taxon>
        <taxon>Flavobacteriales</taxon>
        <taxon>Flavobacteriaceae</taxon>
        <taxon>Kordia</taxon>
    </lineage>
</organism>
<dbReference type="HOGENOM" id="CLU_3153971_0_0_10"/>
<accession>A9EDD9</accession>
<proteinExistence type="predicted"/>
<dbReference type="AlphaFoldDB" id="A9EDD9"/>
<dbReference type="EMBL" id="ABIB01000023">
    <property type="protein sequence ID" value="EDP94220.1"/>
    <property type="molecule type" value="Genomic_DNA"/>
</dbReference>
<reference evidence="1 2" key="1">
    <citation type="journal article" date="2011" name="J. Bacteriol.">
        <title>Genome sequence of the algicidal bacterium Kordia algicida OT-1.</title>
        <authorList>
            <person name="Lee H.S."/>
            <person name="Kang S.G."/>
            <person name="Kwon K.K."/>
            <person name="Lee J.H."/>
            <person name="Kim S.J."/>
        </authorList>
    </citation>
    <scope>NUCLEOTIDE SEQUENCE [LARGE SCALE GENOMIC DNA]</scope>
    <source>
        <strain evidence="1 2">OT-1</strain>
    </source>
</reference>